<dbReference type="AlphaFoldDB" id="A0A5R9J2A5"/>
<sequence length="60" mass="6243">MTITPDLPPAGVSACLRDTIEIELPGGSRVRVSSNVKAQALRLVMDAPEQVSPSVVPSVS</sequence>
<reference evidence="1 2" key="1">
    <citation type="submission" date="2019-05" db="EMBL/GenBank/DDBJ databases">
        <authorList>
            <person name="Pankratov T."/>
            <person name="Grouzdev D."/>
        </authorList>
    </citation>
    <scope>NUCLEOTIDE SEQUENCE [LARGE SCALE GENOMIC DNA]</scope>
    <source>
        <strain evidence="1 2">KEBCLARHB70R</strain>
    </source>
</reference>
<dbReference type="Proteomes" id="UP000305654">
    <property type="component" value="Unassembled WGS sequence"/>
</dbReference>
<protein>
    <submittedName>
        <fullName evidence="1">Uncharacterized protein</fullName>
    </submittedName>
</protein>
<gene>
    <name evidence="1" type="ORF">FE263_18155</name>
</gene>
<keyword evidence="2" id="KW-1185">Reference proteome</keyword>
<comment type="caution">
    <text evidence="1">The sequence shown here is derived from an EMBL/GenBank/DDBJ whole genome shotgun (WGS) entry which is preliminary data.</text>
</comment>
<accession>A0A5R9J2A5</accession>
<organism evidence="1 2">
    <name type="scientific">Lichenicoccus roseus</name>
    <dbReference type="NCBI Taxonomy" id="2683649"/>
    <lineage>
        <taxon>Bacteria</taxon>
        <taxon>Pseudomonadati</taxon>
        <taxon>Pseudomonadota</taxon>
        <taxon>Alphaproteobacteria</taxon>
        <taxon>Acetobacterales</taxon>
        <taxon>Acetobacteraceae</taxon>
        <taxon>Lichenicoccus</taxon>
    </lineage>
</organism>
<proteinExistence type="predicted"/>
<evidence type="ECO:0000313" key="2">
    <source>
        <dbReference type="Proteomes" id="UP000305654"/>
    </source>
</evidence>
<evidence type="ECO:0000313" key="1">
    <source>
        <dbReference type="EMBL" id="TLU71099.1"/>
    </source>
</evidence>
<name>A0A5R9J2A5_9PROT</name>
<dbReference type="RefSeq" id="WP_138327456.1">
    <property type="nucleotide sequence ID" value="NZ_VCDI01000008.1"/>
</dbReference>
<dbReference type="EMBL" id="VCDI01000008">
    <property type="protein sequence ID" value="TLU71099.1"/>
    <property type="molecule type" value="Genomic_DNA"/>
</dbReference>